<keyword evidence="2" id="KW-1185">Reference proteome</keyword>
<dbReference type="InterPro" id="IPR031009">
    <property type="entry name" value="Tcm_partner"/>
</dbReference>
<evidence type="ECO:0000313" key="2">
    <source>
        <dbReference type="Proteomes" id="UP001320702"/>
    </source>
</evidence>
<sequence>MAEKPYAWLTGAELDNHTRRKHKVIREYFSDYLRIRCQHPQQSVFRLAVVDGFSGGGRYKDGEPGSPIIFLEVLKEAVHAFNIERAANGLKALDLDCLLIFNDAKRDVVEMLKTNVAPLEADIKSTSPRLHVRIEYLNHKFAKAYPIIRQQLANSPYQNVIFNLDQCGTSHVYQSTIVDIMRSFASAEIFFTFMISSLIAFLQKQDEERLLRQLRPLGLSRADIGDLGGLKSKREWLGTAERIVFQTYQACAPYVSPFSINNPEGWEYWLIHFANSHRAREAYNNVLHANSTAQAHFGRSGLKMLTYNPEHEGKLYLFTEDGREDARNQLLLDIPGRVSLFGDILPVQLFREGIYNETPAHSDDVNYALVENPDLEVITPRGGKRRAAGQIKANDFIKLKPQPSFFPLWQPMKRL</sequence>
<accession>A0ABT2KCN9</accession>
<protein>
    <submittedName>
        <fullName evidence="1">Three-Cys-motif partner protein TcmP</fullName>
    </submittedName>
</protein>
<evidence type="ECO:0000313" key="1">
    <source>
        <dbReference type="EMBL" id="MCT4334314.1"/>
    </source>
</evidence>
<name>A0ABT2KCN9_9RHOB</name>
<dbReference type="EMBL" id="JANAVZ010000010">
    <property type="protein sequence ID" value="MCT4334314.1"/>
    <property type="molecule type" value="Genomic_DNA"/>
</dbReference>
<reference evidence="1 2" key="1">
    <citation type="submission" date="2022-04" db="EMBL/GenBank/DDBJ databases">
        <title>Paracoccus sp. YLB-12 draft genome sequence.</title>
        <authorList>
            <person name="Yu L."/>
        </authorList>
    </citation>
    <scope>NUCLEOTIDE SEQUENCE [LARGE SCALE GENOMIC DNA]</scope>
    <source>
        <strain evidence="1 2">YLB-12</strain>
    </source>
</reference>
<comment type="caution">
    <text evidence="1">The sequence shown here is derived from an EMBL/GenBank/DDBJ whole genome shotgun (WGS) entry which is preliminary data.</text>
</comment>
<dbReference type="RefSeq" id="WP_260278233.1">
    <property type="nucleotide sequence ID" value="NZ_JANAVZ010000010.1"/>
</dbReference>
<dbReference type="NCBIfam" id="TIGR04474">
    <property type="entry name" value="tcm_partner"/>
    <property type="match status" value="1"/>
</dbReference>
<organism evidence="1 2">
    <name type="scientific">Paracoccus maritimus</name>
    <dbReference type="NCBI Taxonomy" id="2933292"/>
    <lineage>
        <taxon>Bacteria</taxon>
        <taxon>Pseudomonadati</taxon>
        <taxon>Pseudomonadota</taxon>
        <taxon>Alphaproteobacteria</taxon>
        <taxon>Rhodobacterales</taxon>
        <taxon>Paracoccaceae</taxon>
        <taxon>Paracoccus</taxon>
    </lineage>
</organism>
<gene>
    <name evidence="1" type="ORF">MU516_15720</name>
</gene>
<dbReference type="Proteomes" id="UP001320702">
    <property type="component" value="Unassembled WGS sequence"/>
</dbReference>
<proteinExistence type="predicted"/>